<dbReference type="NCBIfam" id="TIGR04393">
    <property type="entry name" value="rpt_T5SS_PEPC"/>
    <property type="match status" value="1"/>
</dbReference>
<gene>
    <name evidence="1" type="ORF">NG895_08225</name>
</gene>
<evidence type="ECO:0000313" key="2">
    <source>
        <dbReference type="Proteomes" id="UP001155241"/>
    </source>
</evidence>
<protein>
    <submittedName>
        <fullName evidence="1">Uncharacterized protein</fullName>
    </submittedName>
</protein>
<proteinExistence type="predicted"/>
<sequence length="707" mass="71798">MNTWRPLHSVILLLGATLVSVWLPSATHGQNSSWVQPLGGLYEDPGNWVPGTEPPITNNLIIGVAGAYNIGLASSHTANDLTIANNVDLTLTSVGGGDPQYLFSLAGAASISSSSLTLGDLSQGSLLDVDIERGFTATASDLTLLNGAQLTTSSSGSFQSVLDAAGATRSQAFVGGTSSLGEPSRWQMAGSLRVGDSGGAATLTIADGGQVLPDSLHVAAVVAADGSLVDIQGAAAGGEPSTLSTGTFNVGFLTAGGELAKGTVNIVDGATMSSGSVQVRKDSRITIKGEDSSGNPASWQAGQFSLNGGFLDILQGGQVSTDSVNLDRLAIAKVEGTSTRREPSTWDIAGNLRLGSVAGFGSLLVDQGEVTADTVQIGVGIGSSLLSVEGQAGSVGLLQATGHVSVGGSLNEAEAEASGELRLNNDHALVDIGGTLTIWGPGTVTLNGGTLRAIAVDHTHGGTLQTSGGRLSVDSFAGNLVNNSFTLAPGDPTGGTLIDGNYTQQSGGELAIDIGGTSFGGTYDSVNVTGDAIVDGLLNITLVNGFTPDASTKFIVMVADSFSGLFDNITTGQRLDTLDGRGSFVVNYGIGSAELENRIVLTDYLSSGVLPGDYNGDDVVDIADYTVWRNNLGAPAGTLANDLHSSVIGTAQYETWKLNFGVSLASPVQAATVPEPSSIVVLGLVLLCSPLSCRAKPAVSFRRRLAD</sequence>
<dbReference type="InterPro" id="IPR030895">
    <property type="entry name" value="T5SS_PEPC_rpt"/>
</dbReference>
<comment type="caution">
    <text evidence="1">The sequence shown here is derived from an EMBL/GenBank/DDBJ whole genome shotgun (WGS) entry which is preliminary data.</text>
</comment>
<reference evidence="1" key="1">
    <citation type="submission" date="2022-06" db="EMBL/GenBank/DDBJ databases">
        <title>Aeoliella straminimaris, a novel planctomycete from sediments.</title>
        <authorList>
            <person name="Vitorino I.R."/>
            <person name="Lage O.M."/>
        </authorList>
    </citation>
    <scope>NUCLEOTIDE SEQUENCE</scope>
    <source>
        <strain evidence="1">ICT_H6.2</strain>
    </source>
</reference>
<evidence type="ECO:0000313" key="1">
    <source>
        <dbReference type="EMBL" id="MCO6043892.1"/>
    </source>
</evidence>
<dbReference type="Proteomes" id="UP001155241">
    <property type="component" value="Unassembled WGS sequence"/>
</dbReference>
<accession>A0A9X2F7P2</accession>
<dbReference type="EMBL" id="JAMXLR010000026">
    <property type="protein sequence ID" value="MCO6043892.1"/>
    <property type="molecule type" value="Genomic_DNA"/>
</dbReference>
<dbReference type="RefSeq" id="WP_252851994.1">
    <property type="nucleotide sequence ID" value="NZ_JAMXLR010000026.1"/>
</dbReference>
<name>A0A9X2F7P2_9BACT</name>
<organism evidence="1 2">
    <name type="scientific">Aeoliella straminimaris</name>
    <dbReference type="NCBI Taxonomy" id="2954799"/>
    <lineage>
        <taxon>Bacteria</taxon>
        <taxon>Pseudomonadati</taxon>
        <taxon>Planctomycetota</taxon>
        <taxon>Planctomycetia</taxon>
        <taxon>Pirellulales</taxon>
        <taxon>Lacipirellulaceae</taxon>
        <taxon>Aeoliella</taxon>
    </lineage>
</organism>
<keyword evidence="2" id="KW-1185">Reference proteome</keyword>
<dbReference type="AlphaFoldDB" id="A0A9X2F7P2"/>